<organism evidence="2 3">
    <name type="scientific">Pristionchus mayeri</name>
    <dbReference type="NCBI Taxonomy" id="1317129"/>
    <lineage>
        <taxon>Eukaryota</taxon>
        <taxon>Metazoa</taxon>
        <taxon>Ecdysozoa</taxon>
        <taxon>Nematoda</taxon>
        <taxon>Chromadorea</taxon>
        <taxon>Rhabditida</taxon>
        <taxon>Rhabditina</taxon>
        <taxon>Diplogasteromorpha</taxon>
        <taxon>Diplogasteroidea</taxon>
        <taxon>Neodiplogasteridae</taxon>
        <taxon>Pristionchus</taxon>
    </lineage>
</organism>
<evidence type="ECO:0000313" key="3">
    <source>
        <dbReference type="Proteomes" id="UP001328107"/>
    </source>
</evidence>
<comment type="caution">
    <text evidence="2">The sequence shown here is derived from an EMBL/GenBank/DDBJ whole genome shotgun (WGS) entry which is preliminary data.</text>
</comment>
<reference evidence="3" key="1">
    <citation type="submission" date="2022-10" db="EMBL/GenBank/DDBJ databases">
        <title>Genome assembly of Pristionchus species.</title>
        <authorList>
            <person name="Yoshida K."/>
            <person name="Sommer R.J."/>
        </authorList>
    </citation>
    <scope>NUCLEOTIDE SEQUENCE [LARGE SCALE GENOMIC DNA]</scope>
    <source>
        <strain evidence="3">RS5460</strain>
    </source>
</reference>
<keyword evidence="1" id="KW-0732">Signal</keyword>
<accession>A0AAN5CDM3</accession>
<gene>
    <name evidence="2" type="ORF">PMAYCL1PPCAC_09049</name>
</gene>
<dbReference type="AlphaFoldDB" id="A0AAN5CDM3"/>
<evidence type="ECO:0000313" key="2">
    <source>
        <dbReference type="EMBL" id="GMR38854.1"/>
    </source>
</evidence>
<evidence type="ECO:0008006" key="4">
    <source>
        <dbReference type="Google" id="ProtNLM"/>
    </source>
</evidence>
<protein>
    <recommendedName>
        <fullName evidence="4">G protein-coupled receptor</fullName>
    </recommendedName>
</protein>
<name>A0AAN5CDM3_9BILA</name>
<evidence type="ECO:0000256" key="1">
    <source>
        <dbReference type="SAM" id="SignalP"/>
    </source>
</evidence>
<feature type="signal peptide" evidence="1">
    <location>
        <begin position="1"/>
        <end position="17"/>
    </location>
</feature>
<dbReference type="Proteomes" id="UP001328107">
    <property type="component" value="Unassembled WGS sequence"/>
</dbReference>
<dbReference type="EMBL" id="BTRK01000002">
    <property type="protein sequence ID" value="GMR38854.1"/>
    <property type="molecule type" value="Genomic_DNA"/>
</dbReference>
<feature type="chain" id="PRO_5042924124" description="G protein-coupled receptor" evidence="1">
    <location>
        <begin position="18"/>
        <end position="76"/>
    </location>
</feature>
<keyword evidence="3" id="KW-1185">Reference proteome</keyword>
<sequence>VLLVSLLILAPNLPVMALFMYAVDDPEDIRRALAVARPEYNLDDYALEERFGASLARSRHYSLLRATLQNVSLKTR</sequence>
<proteinExistence type="predicted"/>
<feature type="non-terminal residue" evidence="2">
    <location>
        <position position="76"/>
    </location>
</feature>
<feature type="non-terminal residue" evidence="2">
    <location>
        <position position="1"/>
    </location>
</feature>